<organism evidence="1 2">
    <name type="scientific">Durusdinium trenchii</name>
    <dbReference type="NCBI Taxonomy" id="1381693"/>
    <lineage>
        <taxon>Eukaryota</taxon>
        <taxon>Sar</taxon>
        <taxon>Alveolata</taxon>
        <taxon>Dinophyceae</taxon>
        <taxon>Suessiales</taxon>
        <taxon>Symbiodiniaceae</taxon>
        <taxon>Durusdinium</taxon>
    </lineage>
</organism>
<sequence length="155" mass="17078">MVYRSVFLSSPKHARSAQLAMSHTAPVFSPLQGQGCEKRRTLRAVFERTWRCEESLHLLTCPSGIGTVSCGPVLAGDIVRLHGSAGCSPPTEVHPLEVEPAFCKATKNDSVAKVSFKRAGHGYSKDIRHNLFQVLAPLVRDFFEEGEILDNFSPR</sequence>
<name>A0ABP0PLM5_9DINO</name>
<keyword evidence="2" id="KW-1185">Reference proteome</keyword>
<proteinExistence type="predicted"/>
<reference evidence="1 2" key="1">
    <citation type="submission" date="2024-02" db="EMBL/GenBank/DDBJ databases">
        <authorList>
            <person name="Chen Y."/>
            <person name="Shah S."/>
            <person name="Dougan E. K."/>
            <person name="Thang M."/>
            <person name="Chan C."/>
        </authorList>
    </citation>
    <scope>NUCLEOTIDE SEQUENCE [LARGE SCALE GENOMIC DNA]</scope>
</reference>
<evidence type="ECO:0000313" key="2">
    <source>
        <dbReference type="Proteomes" id="UP001642484"/>
    </source>
</evidence>
<comment type="caution">
    <text evidence="1">The sequence shown here is derived from an EMBL/GenBank/DDBJ whole genome shotgun (WGS) entry which is preliminary data.</text>
</comment>
<gene>
    <name evidence="1" type="ORF">CCMP2556_LOCUS37714</name>
</gene>
<evidence type="ECO:0000313" key="1">
    <source>
        <dbReference type="EMBL" id="CAK9076533.1"/>
    </source>
</evidence>
<accession>A0ABP0PLM5</accession>
<dbReference type="Proteomes" id="UP001642484">
    <property type="component" value="Unassembled WGS sequence"/>
</dbReference>
<protein>
    <submittedName>
        <fullName evidence="1">Uncharacterized protein</fullName>
    </submittedName>
</protein>
<dbReference type="EMBL" id="CAXAMN010023295">
    <property type="protein sequence ID" value="CAK9076533.1"/>
    <property type="molecule type" value="Genomic_DNA"/>
</dbReference>